<keyword evidence="7" id="KW-1185">Reference proteome</keyword>
<dbReference type="SUPFAM" id="SSF63817">
    <property type="entry name" value="Sortase"/>
    <property type="match status" value="1"/>
</dbReference>
<keyword evidence="3" id="KW-0788">Thiol protease</keyword>
<sequence length="255" mass="27922">MARKQPAVKPTRSSRRKKKGGKFSTFIGILLILVAIALFALNPIKNYLIQTNSARITAGNLTREQILANQQKDVTFEFNEVRSIDPVQVIASGVNPDHLPVIGGIAIPDLNINLPINKGTSNEGMYFGAGTLKPDQEMGKANYVLSSHHSVDPKLLFAPLLNAKKGQTIYLTDLDKIYVYEIYNVMTVPATQTSVINDTSQAIVTLVTCDSPSVTSNRVVVQGELKETVPIKEATKDMTDAFGIDQTIFDQVPTY</sequence>
<dbReference type="Gene3D" id="2.40.260.10">
    <property type="entry name" value="Sortase"/>
    <property type="match status" value="1"/>
</dbReference>
<dbReference type="GO" id="GO:0006508">
    <property type="term" value="P:proteolysis"/>
    <property type="evidence" value="ECO:0007669"/>
    <property type="project" value="UniProtKB-KW"/>
</dbReference>
<keyword evidence="5" id="KW-0812">Transmembrane</keyword>
<proteinExistence type="predicted"/>
<dbReference type="OrthoDB" id="1648028at2"/>
<dbReference type="eggNOG" id="COG3764">
    <property type="taxonomic scope" value="Bacteria"/>
</dbReference>
<dbReference type="RefSeq" id="WP_006308803.1">
    <property type="nucleotide sequence ID" value="NZ_JH601133.1"/>
</dbReference>
<evidence type="ECO:0000256" key="1">
    <source>
        <dbReference type="ARBA" id="ARBA00022670"/>
    </source>
</evidence>
<dbReference type="STRING" id="883113.HMPREF9708_00776"/>
<dbReference type="InterPro" id="IPR005754">
    <property type="entry name" value="Sortase"/>
</dbReference>
<gene>
    <name evidence="6" type="ORF">HMPREF9708_00776</name>
</gene>
<feature type="transmembrane region" description="Helical" evidence="5">
    <location>
        <begin position="21"/>
        <end position="41"/>
    </location>
</feature>
<reference evidence="6 7" key="1">
    <citation type="submission" date="2012-01" db="EMBL/GenBank/DDBJ databases">
        <title>The Genome Sequence of Facklamia languida CCUG 37842.</title>
        <authorList>
            <consortium name="The Broad Institute Genome Sequencing Platform"/>
            <person name="Earl A."/>
            <person name="Ward D."/>
            <person name="Feldgarden M."/>
            <person name="Gevers D."/>
            <person name="Huys G."/>
            <person name="Young S.K."/>
            <person name="Zeng Q."/>
            <person name="Gargeya S."/>
            <person name="Fitzgerald M."/>
            <person name="Haas B."/>
            <person name="Abouelleil A."/>
            <person name="Alvarado L."/>
            <person name="Arachchi H.M."/>
            <person name="Berlin A."/>
            <person name="Chapman S.B."/>
            <person name="Gearin G."/>
            <person name="Goldberg J."/>
            <person name="Griggs A."/>
            <person name="Gujja S."/>
            <person name="Hansen M."/>
            <person name="Heiman D."/>
            <person name="Howarth C."/>
            <person name="Larimer J."/>
            <person name="Lui A."/>
            <person name="MacDonald P.J.P."/>
            <person name="McCowen C."/>
            <person name="Montmayeur A."/>
            <person name="Murphy C."/>
            <person name="Neiman D."/>
            <person name="Pearson M."/>
            <person name="Priest M."/>
            <person name="Roberts A."/>
            <person name="Saif S."/>
            <person name="Shea T."/>
            <person name="Sisk P."/>
            <person name="Stolte C."/>
            <person name="Sykes S."/>
            <person name="Wortman J."/>
            <person name="Nusbaum C."/>
            <person name="Birren B."/>
        </authorList>
    </citation>
    <scope>NUCLEOTIDE SEQUENCE [LARGE SCALE GENOMIC DNA]</scope>
    <source>
        <strain evidence="6 7">CCUG 37842</strain>
    </source>
</reference>
<evidence type="ECO:0000313" key="6">
    <source>
        <dbReference type="EMBL" id="EHR37215.1"/>
    </source>
</evidence>
<evidence type="ECO:0000256" key="5">
    <source>
        <dbReference type="SAM" id="Phobius"/>
    </source>
</evidence>
<dbReference type="InterPro" id="IPR042007">
    <property type="entry name" value="Sortase_A"/>
</dbReference>
<evidence type="ECO:0000256" key="4">
    <source>
        <dbReference type="PIRSR" id="PIRSR605754-1"/>
    </source>
</evidence>
<organism evidence="6 7">
    <name type="scientific">Facklamia languida CCUG 37842</name>
    <dbReference type="NCBI Taxonomy" id="883113"/>
    <lineage>
        <taxon>Bacteria</taxon>
        <taxon>Bacillati</taxon>
        <taxon>Bacillota</taxon>
        <taxon>Bacilli</taxon>
        <taxon>Lactobacillales</taxon>
        <taxon>Aerococcaceae</taxon>
        <taxon>Facklamia</taxon>
    </lineage>
</organism>
<dbReference type="GO" id="GO:0008234">
    <property type="term" value="F:cysteine-type peptidase activity"/>
    <property type="evidence" value="ECO:0007669"/>
    <property type="project" value="UniProtKB-KW"/>
</dbReference>
<evidence type="ECO:0000256" key="3">
    <source>
        <dbReference type="ARBA" id="ARBA00022807"/>
    </source>
</evidence>
<dbReference type="NCBIfam" id="TIGR01076">
    <property type="entry name" value="sortase_fam"/>
    <property type="match status" value="1"/>
</dbReference>
<protein>
    <submittedName>
        <fullName evidence="6">Sortase</fullName>
    </submittedName>
</protein>
<dbReference type="PATRIC" id="fig|883113.3.peg.774"/>
<dbReference type="InterPro" id="IPR023365">
    <property type="entry name" value="Sortase_dom-sf"/>
</dbReference>
<dbReference type="Proteomes" id="UP000006190">
    <property type="component" value="Unassembled WGS sequence"/>
</dbReference>
<keyword evidence="2" id="KW-0378">Hydrolase</keyword>
<dbReference type="Pfam" id="PF04203">
    <property type="entry name" value="Sortase"/>
    <property type="match status" value="1"/>
</dbReference>
<keyword evidence="5" id="KW-0472">Membrane</keyword>
<comment type="caution">
    <text evidence="6">The sequence shown here is derived from an EMBL/GenBank/DDBJ whole genome shotgun (WGS) entry which is preliminary data.</text>
</comment>
<keyword evidence="1" id="KW-0645">Protease</keyword>
<name>H3NIT7_9LACT</name>
<accession>H3NIT7</accession>
<evidence type="ECO:0000256" key="2">
    <source>
        <dbReference type="ARBA" id="ARBA00022801"/>
    </source>
</evidence>
<feature type="active site" description="Proton donor/acceptor" evidence="4">
    <location>
        <position position="148"/>
    </location>
</feature>
<feature type="active site" description="Acyl-thioester intermediate" evidence="4">
    <location>
        <position position="209"/>
    </location>
</feature>
<dbReference type="HOGENOM" id="CLU_045680_4_2_9"/>
<dbReference type="EMBL" id="AGEG01000009">
    <property type="protein sequence ID" value="EHR37215.1"/>
    <property type="molecule type" value="Genomic_DNA"/>
</dbReference>
<keyword evidence="5" id="KW-1133">Transmembrane helix</keyword>
<dbReference type="MEROPS" id="C60.006"/>
<evidence type="ECO:0000313" key="7">
    <source>
        <dbReference type="Proteomes" id="UP000006190"/>
    </source>
</evidence>
<dbReference type="AlphaFoldDB" id="H3NIT7"/>
<dbReference type="CDD" id="cd06165">
    <property type="entry name" value="Sortase_A"/>
    <property type="match status" value="1"/>
</dbReference>